<reference evidence="3 4" key="1">
    <citation type="journal article" date="2018" name="Front. Microbiol.">
        <title>Genome-Wide Analysis of Corynespora cassiicola Leaf Fall Disease Putative Effectors.</title>
        <authorList>
            <person name="Lopez D."/>
            <person name="Ribeiro S."/>
            <person name="Label P."/>
            <person name="Fumanal B."/>
            <person name="Venisse J.S."/>
            <person name="Kohler A."/>
            <person name="de Oliveira R.R."/>
            <person name="Labutti K."/>
            <person name="Lipzen A."/>
            <person name="Lail K."/>
            <person name="Bauer D."/>
            <person name="Ohm R.A."/>
            <person name="Barry K.W."/>
            <person name="Spatafora J."/>
            <person name="Grigoriev I.V."/>
            <person name="Martin F.M."/>
            <person name="Pujade-Renaud V."/>
        </authorList>
    </citation>
    <scope>NUCLEOTIDE SEQUENCE [LARGE SCALE GENOMIC DNA]</scope>
    <source>
        <strain evidence="3 4">Philippines</strain>
    </source>
</reference>
<gene>
    <name evidence="3" type="ORF">BS50DRAFT_529168</name>
</gene>
<sequence length="843" mass="96703">MWSAALQKLHPVLVFSGVAILSTLSTQYVFSPRSEIASELICWIILPSLFPFARRPDFDAKSPFGNLWTQATSSWSLWVVTFGLAIASLYRAEYGSPELYPLLTLLLLAAQKYMRSDEIVVDIIRSWLYSPHAWATVIVALFTSCALSAGSLPGALLSIVAVVAHMIVYVSLIPRPANGSRWLPLINDFEGTVASLAWRVRCSLAVTMIAHAMVYGFTKPDITSALLMGFTKAVSWYSMTQMTRHASWVVASAIGTFAIASTTNPFIQTFETHAVSHVVASLCALFQIVYMIPKRVKARYILWGFSLIPLASYTLNTWIRSEMRELTQMSARNTYNHPVQALTREAKVKFDYLVQNQSRNFTAAYAEYERRYGVEPPRGFEDWYEFASLHQSPIIDDFDSIYQSVAPFWKLSGQEVASITEKIYNRSGSEVWQCRQDSNITGTACNHPSRKRDRSIKRFFETLIDTYNISLPGIRILVNHFDEPRVLLPPQSNQDQEDNHFGRYKLTKLSHQSTWDTITTPCIDREPDSMLSREPRADTYGLPFVTNHAADMDLCQHPEYQSMHGIFMCPTTFRLVEGWVPILSAGSPSTMGDIIYPSPAYIENGFQYSEEHDFDWEDKHNNLYWAGSTTGGYSQDDTWRSYHRQRFVALAQNIDQRQHTYLGEKRGIIQHVKSSFLNSRLFDVYFTRMIQCKPKQCRDQSFFFRTKSWASKHQAYHSRLAFDTDGNGISGRYYQLLASKSVPLKQTLLREWHDDRLVPWVHYIPVSQNMEELPELVSHLSFNEEGQKRAKEIADQGREWFQKAFREVDLSIYMYRLLLELARLQDPERAAIQGVEEDVQEAM</sequence>
<feature type="transmembrane region" description="Helical" evidence="1">
    <location>
        <begin position="36"/>
        <end position="53"/>
    </location>
</feature>
<evidence type="ECO:0000259" key="2">
    <source>
        <dbReference type="SMART" id="SM00672"/>
    </source>
</evidence>
<dbReference type="SMART" id="SM00672">
    <property type="entry name" value="CAP10"/>
    <property type="match status" value="1"/>
</dbReference>
<keyword evidence="1" id="KW-0472">Membrane</keyword>
<keyword evidence="1" id="KW-1133">Transmembrane helix</keyword>
<dbReference type="Pfam" id="PF05686">
    <property type="entry name" value="Glyco_transf_90"/>
    <property type="match status" value="1"/>
</dbReference>
<keyword evidence="1" id="KW-0812">Transmembrane</keyword>
<dbReference type="PANTHER" id="PTHR12203">
    <property type="entry name" value="KDEL LYS-ASP-GLU-LEU CONTAINING - RELATED"/>
    <property type="match status" value="1"/>
</dbReference>
<organism evidence="3 4">
    <name type="scientific">Corynespora cassiicola Philippines</name>
    <dbReference type="NCBI Taxonomy" id="1448308"/>
    <lineage>
        <taxon>Eukaryota</taxon>
        <taxon>Fungi</taxon>
        <taxon>Dikarya</taxon>
        <taxon>Ascomycota</taxon>
        <taxon>Pezizomycotina</taxon>
        <taxon>Dothideomycetes</taxon>
        <taxon>Pleosporomycetidae</taxon>
        <taxon>Pleosporales</taxon>
        <taxon>Corynesporascaceae</taxon>
        <taxon>Corynespora</taxon>
    </lineage>
</organism>
<feature type="transmembrane region" description="Helical" evidence="1">
    <location>
        <begin position="74"/>
        <end position="92"/>
    </location>
</feature>
<keyword evidence="4" id="KW-1185">Reference proteome</keyword>
<dbReference type="AlphaFoldDB" id="A0A2T2NH47"/>
<keyword evidence="3" id="KW-0808">Transferase</keyword>
<dbReference type="InterPro" id="IPR051091">
    <property type="entry name" value="O-Glucosyltr/Glycosyltrsf_90"/>
</dbReference>
<dbReference type="PANTHER" id="PTHR12203:SF61">
    <property type="entry name" value="CAPSULE PROTEIN"/>
    <property type="match status" value="1"/>
</dbReference>
<dbReference type="InterPro" id="IPR006598">
    <property type="entry name" value="CAP10"/>
</dbReference>
<dbReference type="Proteomes" id="UP000240883">
    <property type="component" value="Unassembled WGS sequence"/>
</dbReference>
<proteinExistence type="predicted"/>
<dbReference type="GO" id="GO:0016740">
    <property type="term" value="F:transferase activity"/>
    <property type="evidence" value="ECO:0007669"/>
    <property type="project" value="UniProtKB-KW"/>
</dbReference>
<feature type="transmembrane region" description="Helical" evidence="1">
    <location>
        <begin position="300"/>
        <end position="319"/>
    </location>
</feature>
<protein>
    <submittedName>
        <fullName evidence="3">Glycosyltransferase family 90 protein</fullName>
    </submittedName>
</protein>
<accession>A0A2T2NH47</accession>
<evidence type="ECO:0000256" key="1">
    <source>
        <dbReference type="SAM" id="Phobius"/>
    </source>
</evidence>
<feature type="transmembrane region" description="Helical" evidence="1">
    <location>
        <begin position="12"/>
        <end position="30"/>
    </location>
</feature>
<dbReference type="EMBL" id="KZ678138">
    <property type="protein sequence ID" value="PSN64710.1"/>
    <property type="molecule type" value="Genomic_DNA"/>
</dbReference>
<dbReference type="OrthoDB" id="541052at2759"/>
<feature type="domain" description="Glycosyl transferase CAP10" evidence="2">
    <location>
        <begin position="548"/>
        <end position="828"/>
    </location>
</feature>
<evidence type="ECO:0000313" key="3">
    <source>
        <dbReference type="EMBL" id="PSN64710.1"/>
    </source>
</evidence>
<evidence type="ECO:0000313" key="4">
    <source>
        <dbReference type="Proteomes" id="UP000240883"/>
    </source>
</evidence>
<feature type="transmembrane region" description="Helical" evidence="1">
    <location>
        <begin position="246"/>
        <end position="267"/>
    </location>
</feature>
<feature type="transmembrane region" description="Helical" evidence="1">
    <location>
        <begin position="155"/>
        <end position="173"/>
    </location>
</feature>
<feature type="transmembrane region" description="Helical" evidence="1">
    <location>
        <begin position="273"/>
        <end position="293"/>
    </location>
</feature>
<name>A0A2T2NH47_CORCC</name>